<sequence length="244" mass="27297">MGAKKRSRPSSAVKDTSKRQHFHNGSQIRKVQIIDKQQTKMTFLSKGTKAHNSKPLVKLFGRGGMAYGHGSILRTVRKDNELRCKLLNLGIRSRKGVEQALLELLYQFRNLKDWDAGGDDLFDVFRLIKGRVKWAASCSVDLIMQLFFALLRARLDCSQSLRTQNCCKVALRVDKIISYINGVDHLLSDYAIYQNLTLPIHNAIRKLPKKAKMPPSVIPGAAVPNAISCSSNKDPHNGSLAVLM</sequence>
<feature type="region of interest" description="Disordered" evidence="1">
    <location>
        <begin position="1"/>
        <end position="24"/>
    </location>
</feature>
<evidence type="ECO:0000313" key="3">
    <source>
        <dbReference type="Proteomes" id="UP001583177"/>
    </source>
</evidence>
<name>A0ABR3X3J7_9PEZI</name>
<gene>
    <name evidence="2" type="ORF">Daus18300_005263</name>
</gene>
<keyword evidence="3" id="KW-1185">Reference proteome</keyword>
<proteinExistence type="predicted"/>
<evidence type="ECO:0000256" key="1">
    <source>
        <dbReference type="SAM" id="MobiDB-lite"/>
    </source>
</evidence>
<accession>A0ABR3X3J7</accession>
<evidence type="ECO:0000313" key="2">
    <source>
        <dbReference type="EMBL" id="KAL1870199.1"/>
    </source>
</evidence>
<comment type="caution">
    <text evidence="2">The sequence shown here is derived from an EMBL/GenBank/DDBJ whole genome shotgun (WGS) entry which is preliminary data.</text>
</comment>
<reference evidence="2 3" key="1">
    <citation type="journal article" date="2024" name="IMA Fungus">
        <title>IMA Genome - F19 : A genome assembly and annotation guide to empower mycologists, including annotated draft genome sequences of Ceratocystis pirilliformis, Diaporthe australafricana, Fusarium ophioides, Paecilomyces lecythidis, and Sporothrix stenoceras.</title>
        <authorList>
            <person name="Aylward J."/>
            <person name="Wilson A.M."/>
            <person name="Visagie C.M."/>
            <person name="Spraker J."/>
            <person name="Barnes I."/>
            <person name="Buitendag C."/>
            <person name="Ceriani C."/>
            <person name="Del Mar Angel L."/>
            <person name="du Plessis D."/>
            <person name="Fuchs T."/>
            <person name="Gasser K."/>
            <person name="Kramer D."/>
            <person name="Li W."/>
            <person name="Munsamy K."/>
            <person name="Piso A."/>
            <person name="Price J.L."/>
            <person name="Sonnekus B."/>
            <person name="Thomas C."/>
            <person name="van der Nest A."/>
            <person name="van Dijk A."/>
            <person name="van Heerden A."/>
            <person name="van Vuuren N."/>
            <person name="Yilmaz N."/>
            <person name="Duong T.A."/>
            <person name="van der Merwe N.A."/>
            <person name="Wingfield M.J."/>
            <person name="Wingfield B.D."/>
        </authorList>
    </citation>
    <scope>NUCLEOTIDE SEQUENCE [LARGE SCALE GENOMIC DNA]</scope>
    <source>
        <strain evidence="2 3">CMW 18300</strain>
    </source>
</reference>
<dbReference type="EMBL" id="JAWRVE010000038">
    <property type="protein sequence ID" value="KAL1870199.1"/>
    <property type="molecule type" value="Genomic_DNA"/>
</dbReference>
<organism evidence="2 3">
    <name type="scientific">Diaporthe australafricana</name>
    <dbReference type="NCBI Taxonomy" id="127596"/>
    <lineage>
        <taxon>Eukaryota</taxon>
        <taxon>Fungi</taxon>
        <taxon>Dikarya</taxon>
        <taxon>Ascomycota</taxon>
        <taxon>Pezizomycotina</taxon>
        <taxon>Sordariomycetes</taxon>
        <taxon>Sordariomycetidae</taxon>
        <taxon>Diaporthales</taxon>
        <taxon>Diaporthaceae</taxon>
        <taxon>Diaporthe</taxon>
    </lineage>
</organism>
<protein>
    <submittedName>
        <fullName evidence="2">Uncharacterized protein</fullName>
    </submittedName>
</protein>
<dbReference type="Proteomes" id="UP001583177">
    <property type="component" value="Unassembled WGS sequence"/>
</dbReference>